<feature type="transmembrane region" description="Helical" evidence="13">
    <location>
        <begin position="21"/>
        <end position="43"/>
    </location>
</feature>
<evidence type="ECO:0000256" key="1">
    <source>
        <dbReference type="ARBA" id="ARBA00003408"/>
    </source>
</evidence>
<dbReference type="Pfam" id="PF01554">
    <property type="entry name" value="MatE"/>
    <property type="match status" value="2"/>
</dbReference>
<sequence>MVFVKTHDLTKGNIPLQLLSYLLPLILSNYLTLTYNAVDSAIVGRYIGDLALAAVGTSNPLMTFSLLFINGICLGASILIGKAYGAKDVATLRRQMVSGFAAGTLVSLGLSAVLIIFARPILLLLQVPAAILKDAALYVRIIMVGLFFHFCYGYFSTVLRAMGDSQTTLFILAVSAGLNVLGDYLFVVIFGWGIVGAAVSTVLCELLSSLFCLPFLVSFMGKLAIKQHLAIEWPLVKKIFSFSMVSALQQSSLQIGKLGTQAIVNTLGTTVIATYSVSSRFEDYAMVPLSTIAYAMTIFIAQNIGAGKSARVHRSILVSLFFSFIYVMGFIGVVYGVSGRILALFTEEPAIIRLGEAYLLTMSWIYLLCALTNVMQGFFRGLGELSTTLYSSAVNIGVRVVSCAVLVFHFSVGFLSVAYAMLIGWIAMTCYELPKMISLLRRKVKLSKDK</sequence>
<protein>
    <recommendedName>
        <fullName evidence="4">Probable multidrug resistance protein NorM</fullName>
    </recommendedName>
    <alternativeName>
        <fullName evidence="12">Multidrug-efflux transporter</fullName>
    </alternativeName>
</protein>
<keyword evidence="8 13" id="KW-0812">Transmembrane</keyword>
<feature type="transmembrane region" description="Helical" evidence="13">
    <location>
        <begin position="316"/>
        <end position="337"/>
    </location>
</feature>
<evidence type="ECO:0000256" key="13">
    <source>
        <dbReference type="SAM" id="Phobius"/>
    </source>
</evidence>
<dbReference type="Proteomes" id="UP000754226">
    <property type="component" value="Unassembled WGS sequence"/>
</dbReference>
<evidence type="ECO:0000256" key="6">
    <source>
        <dbReference type="ARBA" id="ARBA00022449"/>
    </source>
</evidence>
<keyword evidence="7" id="KW-1003">Cell membrane</keyword>
<dbReference type="GO" id="GO:0006811">
    <property type="term" value="P:monoatomic ion transport"/>
    <property type="evidence" value="ECO:0007669"/>
    <property type="project" value="UniProtKB-KW"/>
</dbReference>
<dbReference type="InterPro" id="IPR048279">
    <property type="entry name" value="MdtK-like"/>
</dbReference>
<evidence type="ECO:0000256" key="12">
    <source>
        <dbReference type="ARBA" id="ARBA00031636"/>
    </source>
</evidence>
<evidence type="ECO:0000256" key="7">
    <source>
        <dbReference type="ARBA" id="ARBA00022475"/>
    </source>
</evidence>
<dbReference type="PIRSF" id="PIRSF006603">
    <property type="entry name" value="DinF"/>
    <property type="match status" value="1"/>
</dbReference>
<evidence type="ECO:0000313" key="14">
    <source>
        <dbReference type="EMBL" id="MBS5518793.1"/>
    </source>
</evidence>
<keyword evidence="11 13" id="KW-0472">Membrane</keyword>
<dbReference type="EMBL" id="JAGZCZ010000001">
    <property type="protein sequence ID" value="MBS5518793.1"/>
    <property type="molecule type" value="Genomic_DNA"/>
</dbReference>
<dbReference type="NCBIfam" id="TIGR00797">
    <property type="entry name" value="matE"/>
    <property type="match status" value="1"/>
</dbReference>
<feature type="transmembrane region" description="Helical" evidence="13">
    <location>
        <begin position="167"/>
        <end position="192"/>
    </location>
</feature>
<feature type="transmembrane region" description="Helical" evidence="13">
    <location>
        <begin position="96"/>
        <end position="117"/>
    </location>
</feature>
<evidence type="ECO:0000256" key="8">
    <source>
        <dbReference type="ARBA" id="ARBA00022692"/>
    </source>
</evidence>
<comment type="function">
    <text evidence="1">Multidrug efflux pump.</text>
</comment>
<evidence type="ECO:0000256" key="2">
    <source>
        <dbReference type="ARBA" id="ARBA00004651"/>
    </source>
</evidence>
<name>A0A943ECC0_9FIRM</name>
<keyword evidence="10" id="KW-0406">Ion transport</keyword>
<keyword evidence="9 13" id="KW-1133">Transmembrane helix</keyword>
<dbReference type="GO" id="GO:0042910">
    <property type="term" value="F:xenobiotic transmembrane transporter activity"/>
    <property type="evidence" value="ECO:0007669"/>
    <property type="project" value="InterPro"/>
</dbReference>
<dbReference type="AlphaFoldDB" id="A0A943ECC0"/>
<feature type="transmembrane region" description="Helical" evidence="13">
    <location>
        <begin position="414"/>
        <end position="433"/>
    </location>
</feature>
<evidence type="ECO:0000256" key="4">
    <source>
        <dbReference type="ARBA" id="ARBA00020268"/>
    </source>
</evidence>
<dbReference type="PANTHER" id="PTHR43298">
    <property type="entry name" value="MULTIDRUG RESISTANCE PROTEIN NORM-RELATED"/>
    <property type="match status" value="1"/>
</dbReference>
<feature type="transmembrane region" description="Helical" evidence="13">
    <location>
        <begin position="284"/>
        <end position="304"/>
    </location>
</feature>
<feature type="transmembrane region" description="Helical" evidence="13">
    <location>
        <begin position="137"/>
        <end position="155"/>
    </location>
</feature>
<evidence type="ECO:0000256" key="5">
    <source>
        <dbReference type="ARBA" id="ARBA00022448"/>
    </source>
</evidence>
<comment type="caution">
    <text evidence="14">The sequence shown here is derived from an EMBL/GenBank/DDBJ whole genome shotgun (WGS) entry which is preliminary data.</text>
</comment>
<feature type="transmembrane region" description="Helical" evidence="13">
    <location>
        <begin position="63"/>
        <end position="84"/>
    </location>
</feature>
<evidence type="ECO:0000313" key="15">
    <source>
        <dbReference type="Proteomes" id="UP000754226"/>
    </source>
</evidence>
<feature type="transmembrane region" description="Helical" evidence="13">
    <location>
        <begin position="198"/>
        <end position="219"/>
    </location>
</feature>
<accession>A0A943ECC0</accession>
<evidence type="ECO:0000256" key="10">
    <source>
        <dbReference type="ARBA" id="ARBA00023065"/>
    </source>
</evidence>
<comment type="similarity">
    <text evidence="3">Belongs to the multi antimicrobial extrusion (MATE) (TC 2.A.66.1) family.</text>
</comment>
<evidence type="ECO:0000256" key="11">
    <source>
        <dbReference type="ARBA" id="ARBA00023136"/>
    </source>
</evidence>
<keyword evidence="6" id="KW-0050">Antiport</keyword>
<dbReference type="GO" id="GO:0005886">
    <property type="term" value="C:plasma membrane"/>
    <property type="evidence" value="ECO:0007669"/>
    <property type="project" value="UniProtKB-SubCell"/>
</dbReference>
<evidence type="ECO:0000256" key="9">
    <source>
        <dbReference type="ARBA" id="ARBA00022989"/>
    </source>
</evidence>
<gene>
    <name evidence="14" type="ORF">KHX13_00350</name>
</gene>
<feature type="transmembrane region" description="Helical" evidence="13">
    <location>
        <begin position="357"/>
        <end position="375"/>
    </location>
</feature>
<evidence type="ECO:0000256" key="3">
    <source>
        <dbReference type="ARBA" id="ARBA00010199"/>
    </source>
</evidence>
<organism evidence="14 15">
    <name type="scientific">Acidaminococcus intestini</name>
    <dbReference type="NCBI Taxonomy" id="187327"/>
    <lineage>
        <taxon>Bacteria</taxon>
        <taxon>Bacillati</taxon>
        <taxon>Bacillota</taxon>
        <taxon>Negativicutes</taxon>
        <taxon>Acidaminococcales</taxon>
        <taxon>Acidaminococcaceae</taxon>
        <taxon>Acidaminococcus</taxon>
    </lineage>
</organism>
<reference evidence="14" key="1">
    <citation type="submission" date="2021-02" db="EMBL/GenBank/DDBJ databases">
        <title>Infant gut strain persistence is associated with maternal origin, phylogeny, and functional potential including surface adhesion and iron acquisition.</title>
        <authorList>
            <person name="Lou Y.C."/>
        </authorList>
    </citation>
    <scope>NUCLEOTIDE SEQUENCE</scope>
    <source>
        <strain evidence="14">L3_106_000M1_dasL3_106_000M1_concoct_15</strain>
    </source>
</reference>
<dbReference type="PANTHER" id="PTHR43298:SF2">
    <property type="entry name" value="FMN_FAD EXPORTER YEEO-RELATED"/>
    <property type="match status" value="1"/>
</dbReference>
<dbReference type="InterPro" id="IPR002528">
    <property type="entry name" value="MATE_fam"/>
</dbReference>
<dbReference type="GO" id="GO:0015297">
    <property type="term" value="F:antiporter activity"/>
    <property type="evidence" value="ECO:0007669"/>
    <property type="project" value="UniProtKB-KW"/>
</dbReference>
<dbReference type="InterPro" id="IPR050222">
    <property type="entry name" value="MATE_MdtK"/>
</dbReference>
<keyword evidence="5" id="KW-0813">Transport</keyword>
<comment type="subcellular location">
    <subcellularLocation>
        <location evidence="2">Cell membrane</location>
        <topology evidence="2">Multi-pass membrane protein</topology>
    </subcellularLocation>
</comment>
<proteinExistence type="inferred from homology"/>